<feature type="compositionally biased region" description="Low complexity" evidence="1">
    <location>
        <begin position="269"/>
        <end position="280"/>
    </location>
</feature>
<dbReference type="InterPro" id="IPR000626">
    <property type="entry name" value="Ubiquitin-like_dom"/>
</dbReference>
<gene>
    <name evidence="4" type="ORF">Ahy_B10g100375</name>
</gene>
<feature type="domain" description="Ubiquitin-like" evidence="3">
    <location>
        <begin position="19"/>
        <end position="88"/>
    </location>
</feature>
<comment type="caution">
    <text evidence="4">The sequence shown here is derived from an EMBL/GenBank/DDBJ whole genome shotgun (WGS) entry which is preliminary data.</text>
</comment>
<dbReference type="GO" id="GO:0005829">
    <property type="term" value="C:cytosol"/>
    <property type="evidence" value="ECO:0007669"/>
    <property type="project" value="TreeGrafter"/>
</dbReference>
<protein>
    <recommendedName>
        <fullName evidence="6">Ubiquitin domain-containing protein</fullName>
    </recommendedName>
</protein>
<feature type="compositionally biased region" description="Polar residues" evidence="1">
    <location>
        <begin position="281"/>
        <end position="302"/>
    </location>
</feature>
<dbReference type="InterPro" id="IPR015940">
    <property type="entry name" value="UBA"/>
</dbReference>
<dbReference type="InterPro" id="IPR029071">
    <property type="entry name" value="Ubiquitin-like_domsf"/>
</dbReference>
<dbReference type="Pfam" id="PF00240">
    <property type="entry name" value="ubiquitin"/>
    <property type="match status" value="1"/>
</dbReference>
<dbReference type="Proteomes" id="UP000289738">
    <property type="component" value="Chromosome B10"/>
</dbReference>
<dbReference type="Pfam" id="PF00627">
    <property type="entry name" value="UBA"/>
    <property type="match status" value="1"/>
</dbReference>
<dbReference type="Gramene" id="arahy.Tifrunner.gnm2.ann2.Ah20g009300.1">
    <property type="protein sequence ID" value="arahy.Tifrunner.gnm2.ann2.Ah20g009300.1-CDS"/>
    <property type="gene ID" value="arahy.Tifrunner.gnm2.ann2.Ah20g009300"/>
</dbReference>
<dbReference type="FunFam" id="3.10.20.90:FF:000183">
    <property type="entry name" value="Ubiquitin domain-containing protein DSK2b"/>
    <property type="match status" value="1"/>
</dbReference>
<dbReference type="SMART" id="SM00727">
    <property type="entry name" value="STI1"/>
    <property type="match status" value="4"/>
</dbReference>
<evidence type="ECO:0000313" key="5">
    <source>
        <dbReference type="Proteomes" id="UP000289738"/>
    </source>
</evidence>
<dbReference type="CDD" id="cd16106">
    <property type="entry name" value="Ubl_Dsk2p_like"/>
    <property type="match status" value="1"/>
</dbReference>
<dbReference type="PROSITE" id="PS50030">
    <property type="entry name" value="UBA"/>
    <property type="match status" value="1"/>
</dbReference>
<keyword evidence="5" id="KW-1185">Reference proteome</keyword>
<dbReference type="InterPro" id="IPR015496">
    <property type="entry name" value="Ubiquilin"/>
</dbReference>
<sequence length="540" mass="57321">MGGDSAAERSTDSKVSEPVSINIRCSNGSKFSVQICLDSTVGSFKEVIAGSCDIPAGQQRLIYKGRILKDDQTLRSYGLEADHTIHLVRGFTPSNTGGGTNTSGTNTATTNARSTGAAEGGGLGGLGLGASLFPGLGLNGMGGNNLFGEGFPDLEQMQQPFISNPNLMREIMNTPAMQNLINNPEIVRNLIMSNPQMQELMDRNPELAHILNDPSTLRQTLEATRNPEIMREMMRNTDRAMSNIEASPEGFNMLRRMYENVQEPFLNATTMAGNTGGNNTPLSGTQARDQSTNPSTTSSEATAGSPLPNTNPLPNPWSSTGTGGAQNNNRRSTPAGGDARPQAPTGLGGLGLPDLQGMLGGNAMPDPALMAQLMQNPAISNMMQSMLSNPQTLNQMLGANADQRGMPDLNSLREVMQNPEFLRLFSSPETLQQLMSFQQALLSQLGQQQPRESGQTGGGTGPLNNLAGLELLSSMFGGLGTGSLAVPNRSNEPPEQLYATQLSQLQEMGFFDTQENIRALIATSGNVHAAVERLLGNPGQ</sequence>
<dbReference type="InterPro" id="IPR006636">
    <property type="entry name" value="STI1_HS-bd"/>
</dbReference>
<feature type="region of interest" description="Disordered" evidence="1">
    <location>
        <begin position="443"/>
        <end position="464"/>
    </location>
</feature>
<feature type="domain" description="UBA" evidence="2">
    <location>
        <begin position="492"/>
        <end position="537"/>
    </location>
</feature>
<dbReference type="SUPFAM" id="SSF54236">
    <property type="entry name" value="Ubiquitin-like"/>
    <property type="match status" value="1"/>
</dbReference>
<dbReference type="PROSITE" id="PS50053">
    <property type="entry name" value="UBIQUITIN_2"/>
    <property type="match status" value="1"/>
</dbReference>
<evidence type="ECO:0000259" key="3">
    <source>
        <dbReference type="PROSITE" id="PS50053"/>
    </source>
</evidence>
<feature type="region of interest" description="Disordered" evidence="1">
    <location>
        <begin position="269"/>
        <end position="353"/>
    </location>
</feature>
<name>A0A444WWH8_ARAHY</name>
<reference evidence="4 5" key="1">
    <citation type="submission" date="2019-01" db="EMBL/GenBank/DDBJ databases">
        <title>Sequencing of cultivated peanut Arachis hypogaea provides insights into genome evolution and oil improvement.</title>
        <authorList>
            <person name="Chen X."/>
        </authorList>
    </citation>
    <scope>NUCLEOTIDE SEQUENCE [LARGE SCALE GENOMIC DNA]</scope>
    <source>
        <strain evidence="5">cv. Fuhuasheng</strain>
        <tissue evidence="4">Leaves</tissue>
    </source>
</reference>
<dbReference type="SMART" id="SM00165">
    <property type="entry name" value="UBA"/>
    <property type="match status" value="1"/>
</dbReference>
<dbReference type="Pfam" id="PF23195">
    <property type="entry name" value="UBQLN1"/>
    <property type="match status" value="2"/>
</dbReference>
<evidence type="ECO:0000256" key="1">
    <source>
        <dbReference type="SAM" id="MobiDB-lite"/>
    </source>
</evidence>
<accession>A0A444WWH8</accession>
<dbReference type="AlphaFoldDB" id="A0A444WWH8"/>
<dbReference type="SMART" id="SM00213">
    <property type="entry name" value="UBQ"/>
    <property type="match status" value="1"/>
</dbReference>
<dbReference type="GO" id="GO:0006511">
    <property type="term" value="P:ubiquitin-dependent protein catabolic process"/>
    <property type="evidence" value="ECO:0007669"/>
    <property type="project" value="TreeGrafter"/>
</dbReference>
<dbReference type="EMBL" id="SDMP01000020">
    <property type="protein sequence ID" value="RYQ81771.1"/>
    <property type="molecule type" value="Genomic_DNA"/>
</dbReference>
<dbReference type="OrthoDB" id="267397at2759"/>
<organism evidence="4 5">
    <name type="scientific">Arachis hypogaea</name>
    <name type="common">Peanut</name>
    <dbReference type="NCBI Taxonomy" id="3818"/>
    <lineage>
        <taxon>Eukaryota</taxon>
        <taxon>Viridiplantae</taxon>
        <taxon>Streptophyta</taxon>
        <taxon>Embryophyta</taxon>
        <taxon>Tracheophyta</taxon>
        <taxon>Spermatophyta</taxon>
        <taxon>Magnoliopsida</taxon>
        <taxon>eudicotyledons</taxon>
        <taxon>Gunneridae</taxon>
        <taxon>Pentapetalae</taxon>
        <taxon>rosids</taxon>
        <taxon>fabids</taxon>
        <taxon>Fabales</taxon>
        <taxon>Fabaceae</taxon>
        <taxon>Papilionoideae</taxon>
        <taxon>50 kb inversion clade</taxon>
        <taxon>dalbergioids sensu lato</taxon>
        <taxon>Dalbergieae</taxon>
        <taxon>Pterocarpus clade</taxon>
        <taxon>Arachis</taxon>
    </lineage>
</organism>
<dbReference type="GO" id="GO:0031593">
    <property type="term" value="F:polyubiquitin modification-dependent protein binding"/>
    <property type="evidence" value="ECO:0007669"/>
    <property type="project" value="TreeGrafter"/>
</dbReference>
<dbReference type="InterPro" id="IPR009060">
    <property type="entry name" value="UBA-like_sf"/>
</dbReference>
<evidence type="ECO:0000313" key="4">
    <source>
        <dbReference type="EMBL" id="RYQ81771.1"/>
    </source>
</evidence>
<dbReference type="PANTHER" id="PTHR10677">
    <property type="entry name" value="UBIQUILIN"/>
    <property type="match status" value="1"/>
</dbReference>
<dbReference type="Gene3D" id="1.10.260.100">
    <property type="match status" value="1"/>
</dbReference>
<dbReference type="Gene3D" id="1.10.8.10">
    <property type="entry name" value="DNA helicase RuvA subunit, C-terminal domain"/>
    <property type="match status" value="1"/>
</dbReference>
<dbReference type="GO" id="GO:0005634">
    <property type="term" value="C:nucleus"/>
    <property type="evidence" value="ECO:0007669"/>
    <property type="project" value="UniProtKB-ARBA"/>
</dbReference>
<dbReference type="SMR" id="A0A444WWH8"/>
<evidence type="ECO:0008006" key="6">
    <source>
        <dbReference type="Google" id="ProtNLM"/>
    </source>
</evidence>
<dbReference type="CDD" id="cd14399">
    <property type="entry name" value="UBA_PLICs"/>
    <property type="match status" value="1"/>
</dbReference>
<proteinExistence type="predicted"/>
<dbReference type="FunFam" id="1.10.8.10:FF:000042">
    <property type="entry name" value="Ubiquitin domain-containing protein DSK2b"/>
    <property type="match status" value="1"/>
</dbReference>
<dbReference type="STRING" id="3818.A0A444WWH8"/>
<dbReference type="PANTHER" id="PTHR10677:SF58">
    <property type="entry name" value="UBIQUILIN-RELATED"/>
    <property type="match status" value="1"/>
</dbReference>
<evidence type="ECO:0000259" key="2">
    <source>
        <dbReference type="PROSITE" id="PS50030"/>
    </source>
</evidence>
<dbReference type="FunFam" id="1.10.260.100:FF:000005">
    <property type="entry name" value="Ubiquitin domain-containing protein DSK2b"/>
    <property type="match status" value="1"/>
</dbReference>
<dbReference type="Gene3D" id="3.10.20.90">
    <property type="entry name" value="Phosphatidylinositol 3-kinase Catalytic Subunit, Chain A, domain 1"/>
    <property type="match status" value="1"/>
</dbReference>
<dbReference type="SUPFAM" id="SSF46934">
    <property type="entry name" value="UBA-like"/>
    <property type="match status" value="1"/>
</dbReference>